<protein>
    <submittedName>
        <fullName evidence="2">Uncharacterized protein</fullName>
    </submittedName>
</protein>
<proteinExistence type="predicted"/>
<evidence type="ECO:0000313" key="2">
    <source>
        <dbReference type="EMBL" id="EPF30210.1"/>
    </source>
</evidence>
<keyword evidence="1" id="KW-0732">Signal</keyword>
<reference evidence="2 3" key="1">
    <citation type="submission" date="2013-04" db="EMBL/GenBank/DDBJ databases">
        <title>The Genome Sequence of Treponema maltophilum ATCC 51939.</title>
        <authorList>
            <consortium name="The Broad Institute Genomics Platform"/>
            <person name="Earl A."/>
            <person name="Ward D."/>
            <person name="Feldgarden M."/>
            <person name="Gevers D."/>
            <person name="Leonetti C."/>
            <person name="Blanton J.M."/>
            <person name="Dewhirst F.E."/>
            <person name="Izard J."/>
            <person name="Walker B."/>
            <person name="Young S."/>
            <person name="Zeng Q."/>
            <person name="Gargeya S."/>
            <person name="Fitzgerald M."/>
            <person name="Haas B."/>
            <person name="Abouelleil A."/>
            <person name="Allen A.W."/>
            <person name="Alvarado L."/>
            <person name="Arachchi H.M."/>
            <person name="Berlin A.M."/>
            <person name="Chapman S.B."/>
            <person name="Gainer-Dewar J."/>
            <person name="Goldberg J."/>
            <person name="Griggs A."/>
            <person name="Gujja S."/>
            <person name="Hansen M."/>
            <person name="Howarth C."/>
            <person name="Imamovic A."/>
            <person name="Ireland A."/>
            <person name="Larimer J."/>
            <person name="McCowan C."/>
            <person name="Murphy C."/>
            <person name="Pearson M."/>
            <person name="Poon T.W."/>
            <person name="Priest M."/>
            <person name="Roberts A."/>
            <person name="Saif S."/>
            <person name="Shea T."/>
            <person name="Sisk P."/>
            <person name="Sykes S."/>
            <person name="Wortman J."/>
            <person name="Nusbaum C."/>
            <person name="Birren B."/>
        </authorList>
    </citation>
    <scope>NUCLEOTIDE SEQUENCE [LARGE SCALE GENOMIC DNA]</scope>
    <source>
        <strain evidence="2 3">ATCC 51939</strain>
    </source>
</reference>
<dbReference type="AlphaFoldDB" id="S3JYC2"/>
<organism evidence="2 3">
    <name type="scientific">Treponema maltophilum ATCC 51939</name>
    <dbReference type="NCBI Taxonomy" id="1125699"/>
    <lineage>
        <taxon>Bacteria</taxon>
        <taxon>Pseudomonadati</taxon>
        <taxon>Spirochaetota</taxon>
        <taxon>Spirochaetia</taxon>
        <taxon>Spirochaetales</taxon>
        <taxon>Treponemataceae</taxon>
        <taxon>Treponema</taxon>
    </lineage>
</organism>
<sequence>MKKATLLAVFFTVCAAVLFAADGIDDSVKYRNLKVYKVYDHPEAYVVMYYTDGIDLGQVTLPKAWFKSGNGKGILNTFKRDFTPYMTLQYKEGTFSKVVLNMPAAANTLVWEQLNQTADIGAAKQKDTLKLE</sequence>
<feature type="chain" id="PRO_5004510934" evidence="1">
    <location>
        <begin position="21"/>
        <end position="132"/>
    </location>
</feature>
<dbReference type="RefSeq" id="WP_016524821.1">
    <property type="nucleotide sequence ID" value="NZ_KE332518.1"/>
</dbReference>
<comment type="caution">
    <text evidence="2">The sequence shown here is derived from an EMBL/GenBank/DDBJ whole genome shotgun (WGS) entry which is preliminary data.</text>
</comment>
<accession>S3JYC2</accession>
<dbReference type="HOGENOM" id="CLU_148088_0_0_12"/>
<feature type="signal peptide" evidence="1">
    <location>
        <begin position="1"/>
        <end position="20"/>
    </location>
</feature>
<dbReference type="Proteomes" id="UP000014541">
    <property type="component" value="Unassembled WGS sequence"/>
</dbReference>
<name>S3JYC2_TREMA</name>
<gene>
    <name evidence="2" type="ORF">HMPREF9194_00524</name>
</gene>
<evidence type="ECO:0000256" key="1">
    <source>
        <dbReference type="SAM" id="SignalP"/>
    </source>
</evidence>
<dbReference type="OrthoDB" id="361663at2"/>
<dbReference type="PATRIC" id="fig|1125699.3.peg.531"/>
<evidence type="ECO:0000313" key="3">
    <source>
        <dbReference type="Proteomes" id="UP000014541"/>
    </source>
</evidence>
<dbReference type="STRING" id="1125699.HMPREF9194_00524"/>
<keyword evidence="3" id="KW-1185">Reference proteome</keyword>
<dbReference type="EMBL" id="ATFF01000006">
    <property type="protein sequence ID" value="EPF30210.1"/>
    <property type="molecule type" value="Genomic_DNA"/>
</dbReference>